<name>A0ABV0SGQ3_9TELE</name>
<dbReference type="InterPro" id="IPR036513">
    <property type="entry name" value="STAS_dom_sf"/>
</dbReference>
<dbReference type="PROSITE" id="PS50801">
    <property type="entry name" value="STAS"/>
    <property type="match status" value="1"/>
</dbReference>
<dbReference type="Proteomes" id="UP001434883">
    <property type="component" value="Unassembled WGS sequence"/>
</dbReference>
<organism evidence="2 3">
    <name type="scientific">Xenoophorus captivus</name>
    <dbReference type="NCBI Taxonomy" id="1517983"/>
    <lineage>
        <taxon>Eukaryota</taxon>
        <taxon>Metazoa</taxon>
        <taxon>Chordata</taxon>
        <taxon>Craniata</taxon>
        <taxon>Vertebrata</taxon>
        <taxon>Euteleostomi</taxon>
        <taxon>Actinopterygii</taxon>
        <taxon>Neopterygii</taxon>
        <taxon>Teleostei</taxon>
        <taxon>Neoteleostei</taxon>
        <taxon>Acanthomorphata</taxon>
        <taxon>Ovalentaria</taxon>
        <taxon>Atherinomorphae</taxon>
        <taxon>Cyprinodontiformes</taxon>
        <taxon>Goodeidae</taxon>
        <taxon>Xenoophorus</taxon>
    </lineage>
</organism>
<dbReference type="EMBL" id="JAHRIN010080138">
    <property type="protein sequence ID" value="MEQ2219616.1"/>
    <property type="molecule type" value="Genomic_DNA"/>
</dbReference>
<reference evidence="2 3" key="1">
    <citation type="submission" date="2021-06" db="EMBL/GenBank/DDBJ databases">
        <authorList>
            <person name="Palmer J.M."/>
        </authorList>
    </citation>
    <scope>NUCLEOTIDE SEQUENCE [LARGE SCALE GENOMIC DNA]</scope>
    <source>
        <strain evidence="2 3">XC_2019</strain>
        <tissue evidence="2">Muscle</tissue>
    </source>
</reference>
<accession>A0ABV0SGQ3</accession>
<feature type="non-terminal residue" evidence="2">
    <location>
        <position position="1"/>
    </location>
</feature>
<dbReference type="Gene3D" id="3.30.750.24">
    <property type="entry name" value="STAS domain"/>
    <property type="match status" value="1"/>
</dbReference>
<protein>
    <recommendedName>
        <fullName evidence="1">STAS domain-containing protein</fullName>
    </recommendedName>
</protein>
<evidence type="ECO:0000313" key="3">
    <source>
        <dbReference type="Proteomes" id="UP001434883"/>
    </source>
</evidence>
<keyword evidence="3" id="KW-1185">Reference proteome</keyword>
<comment type="caution">
    <text evidence="2">The sequence shown here is derived from an EMBL/GenBank/DDBJ whole genome shotgun (WGS) entry which is preliminary data.</text>
</comment>
<gene>
    <name evidence="2" type="ORF">XENOCAPTIV_020835</name>
</gene>
<sequence length="63" mass="7081">PKYSLLGQLPGTDIYKPVEDYTQAKQVPGILIFRSSATLYFANAEMYQEALGEKVTTQTQTEH</sequence>
<feature type="domain" description="STAS" evidence="1">
    <location>
        <begin position="20"/>
        <end position="63"/>
    </location>
</feature>
<dbReference type="InterPro" id="IPR002645">
    <property type="entry name" value="STAS_dom"/>
</dbReference>
<evidence type="ECO:0000259" key="1">
    <source>
        <dbReference type="PROSITE" id="PS50801"/>
    </source>
</evidence>
<proteinExistence type="predicted"/>
<evidence type="ECO:0000313" key="2">
    <source>
        <dbReference type="EMBL" id="MEQ2219616.1"/>
    </source>
</evidence>